<dbReference type="EMBL" id="JFHC01000070">
    <property type="protein sequence ID" value="KDR38948.1"/>
    <property type="molecule type" value="Genomic_DNA"/>
</dbReference>
<dbReference type="Pfam" id="PF08327">
    <property type="entry name" value="AHSA1"/>
    <property type="match status" value="1"/>
</dbReference>
<comment type="similarity">
    <text evidence="1">Belongs to the AHA1 family.</text>
</comment>
<evidence type="ECO:0000313" key="4">
    <source>
        <dbReference type="Proteomes" id="UP000027466"/>
    </source>
</evidence>
<organism evidence="3 4">
    <name type="scientific">Caballeronia glathei</name>
    <dbReference type="NCBI Taxonomy" id="60547"/>
    <lineage>
        <taxon>Bacteria</taxon>
        <taxon>Pseudomonadati</taxon>
        <taxon>Pseudomonadota</taxon>
        <taxon>Betaproteobacteria</taxon>
        <taxon>Burkholderiales</taxon>
        <taxon>Burkholderiaceae</taxon>
        <taxon>Caballeronia</taxon>
    </lineage>
</organism>
<evidence type="ECO:0000313" key="3">
    <source>
        <dbReference type="EMBL" id="KDR38948.1"/>
    </source>
</evidence>
<keyword evidence="4" id="KW-1185">Reference proteome</keyword>
<accession>A0A069PE19</accession>
<gene>
    <name evidence="3" type="ORF">BG61_36240</name>
</gene>
<feature type="domain" description="Activator of Hsp90 ATPase homologue 1/2-like C-terminal" evidence="2">
    <location>
        <begin position="18"/>
        <end position="163"/>
    </location>
</feature>
<evidence type="ECO:0000256" key="1">
    <source>
        <dbReference type="ARBA" id="ARBA00006817"/>
    </source>
</evidence>
<dbReference type="Proteomes" id="UP000027466">
    <property type="component" value="Unassembled WGS sequence"/>
</dbReference>
<comment type="caution">
    <text evidence="3">The sequence shown here is derived from an EMBL/GenBank/DDBJ whole genome shotgun (WGS) entry which is preliminary data.</text>
</comment>
<dbReference type="CDD" id="cd07814">
    <property type="entry name" value="SRPBCC_CalC_Aha1-like"/>
    <property type="match status" value="1"/>
</dbReference>
<dbReference type="SUPFAM" id="SSF55961">
    <property type="entry name" value="Bet v1-like"/>
    <property type="match status" value="1"/>
</dbReference>
<proteinExistence type="inferred from homology"/>
<dbReference type="AlphaFoldDB" id="A0A069PE19"/>
<sequence length="167" mass="19323">MSMNDDQSVFTITRQFALPRAVVWEAWSEARQLKQWWGPKGCSIDIRCFEFRPGGFFHYAMNFEGAPTMWGRFNYREIVAQERIVWLNSFSNERCGIARAPFSESCPLEIRNFVTFAGHAEHTTVTLRAEPFGEVDAEREYFEALRPSLEQGYGGTFDRLDAFLLQG</sequence>
<name>A0A069PE19_9BURK</name>
<evidence type="ECO:0000259" key="2">
    <source>
        <dbReference type="Pfam" id="PF08327"/>
    </source>
</evidence>
<dbReference type="InterPro" id="IPR023393">
    <property type="entry name" value="START-like_dom_sf"/>
</dbReference>
<reference evidence="3 4" key="1">
    <citation type="submission" date="2014-03" db="EMBL/GenBank/DDBJ databases">
        <title>Draft Genome Sequences of Four Burkholderia Strains.</title>
        <authorList>
            <person name="Liu X.Y."/>
            <person name="Li C.X."/>
            <person name="Xu J.H."/>
        </authorList>
    </citation>
    <scope>NUCLEOTIDE SEQUENCE [LARGE SCALE GENOMIC DNA]</scope>
    <source>
        <strain evidence="3 4">DSM 50014</strain>
    </source>
</reference>
<dbReference type="STRING" id="60547.GCA_000751215_04077"/>
<dbReference type="Gene3D" id="3.30.530.20">
    <property type="match status" value="1"/>
</dbReference>
<dbReference type="InterPro" id="IPR013538">
    <property type="entry name" value="ASHA1/2-like_C"/>
</dbReference>
<protein>
    <submittedName>
        <fullName evidence="3">Polyketide cyclase</fullName>
    </submittedName>
</protein>